<reference evidence="2 3" key="1">
    <citation type="submission" date="2024-05" db="EMBL/GenBank/DDBJ databases">
        <title>Genome sequencing and assembly of Indian major carp, Cirrhinus mrigala (Hamilton, 1822).</title>
        <authorList>
            <person name="Mohindra V."/>
            <person name="Chowdhury L.M."/>
            <person name="Lal K."/>
            <person name="Jena J.K."/>
        </authorList>
    </citation>
    <scope>NUCLEOTIDE SEQUENCE [LARGE SCALE GENOMIC DNA]</scope>
    <source>
        <strain evidence="2">CM1030</strain>
        <tissue evidence="2">Blood</tissue>
    </source>
</reference>
<evidence type="ECO:0000256" key="1">
    <source>
        <dbReference type="SAM" id="MobiDB-lite"/>
    </source>
</evidence>
<feature type="non-terminal residue" evidence="2">
    <location>
        <position position="1"/>
    </location>
</feature>
<protein>
    <submittedName>
        <fullName evidence="2">Uncharacterized protein</fullName>
    </submittedName>
</protein>
<proteinExistence type="predicted"/>
<gene>
    <name evidence="2" type="ORF">M9458_016074</name>
</gene>
<accession>A0ABD0QT59</accession>
<dbReference type="AlphaFoldDB" id="A0ABD0QT59"/>
<comment type="caution">
    <text evidence="2">The sequence shown here is derived from an EMBL/GenBank/DDBJ whole genome shotgun (WGS) entry which is preliminary data.</text>
</comment>
<keyword evidence="3" id="KW-1185">Reference proteome</keyword>
<evidence type="ECO:0000313" key="3">
    <source>
        <dbReference type="Proteomes" id="UP001529510"/>
    </source>
</evidence>
<feature type="region of interest" description="Disordered" evidence="1">
    <location>
        <begin position="81"/>
        <end position="102"/>
    </location>
</feature>
<dbReference type="EMBL" id="JAMKFB020000007">
    <property type="protein sequence ID" value="KAL0188975.1"/>
    <property type="molecule type" value="Genomic_DNA"/>
</dbReference>
<dbReference type="Proteomes" id="UP001529510">
    <property type="component" value="Unassembled WGS sequence"/>
</dbReference>
<name>A0ABD0QT59_CIRMR</name>
<feature type="compositionally biased region" description="Basic and acidic residues" evidence="1">
    <location>
        <begin position="84"/>
        <end position="100"/>
    </location>
</feature>
<evidence type="ECO:0000313" key="2">
    <source>
        <dbReference type="EMBL" id="KAL0188975.1"/>
    </source>
</evidence>
<organism evidence="2 3">
    <name type="scientific">Cirrhinus mrigala</name>
    <name type="common">Mrigala</name>
    <dbReference type="NCBI Taxonomy" id="683832"/>
    <lineage>
        <taxon>Eukaryota</taxon>
        <taxon>Metazoa</taxon>
        <taxon>Chordata</taxon>
        <taxon>Craniata</taxon>
        <taxon>Vertebrata</taxon>
        <taxon>Euteleostomi</taxon>
        <taxon>Actinopterygii</taxon>
        <taxon>Neopterygii</taxon>
        <taxon>Teleostei</taxon>
        <taxon>Ostariophysi</taxon>
        <taxon>Cypriniformes</taxon>
        <taxon>Cyprinidae</taxon>
        <taxon>Labeoninae</taxon>
        <taxon>Labeonini</taxon>
        <taxon>Cirrhinus</taxon>
    </lineage>
</organism>
<sequence>CEWKAGTLQRYPDRISTCTSTGTHTFYLFDHVTVRISVQPSRCHTDNLCLELISNKPHCAVQPESQPAVQEVVRWAEEASLQAEEERGRKPKLSREERQFRQSKTPNLYVVLQEISELALLDLSICQIRNTEEQTCAASS</sequence>